<protein>
    <submittedName>
        <fullName evidence="2">Uncharacterized protein</fullName>
    </submittedName>
</protein>
<gene>
    <name evidence="2" type="ORF">DC3_18820</name>
</gene>
<evidence type="ECO:0000313" key="3">
    <source>
        <dbReference type="Proteomes" id="UP000321306"/>
    </source>
</evidence>
<dbReference type="RefSeq" id="WP_146884069.1">
    <property type="nucleotide sequence ID" value="NZ_BJXB01000007.1"/>
</dbReference>
<accession>A0A511N193</accession>
<feature type="region of interest" description="Disordered" evidence="1">
    <location>
        <begin position="210"/>
        <end position="234"/>
    </location>
</feature>
<comment type="caution">
    <text evidence="2">The sequence shown here is derived from an EMBL/GenBank/DDBJ whole genome shotgun (WGS) entry which is preliminary data.</text>
</comment>
<dbReference type="AlphaFoldDB" id="A0A511N193"/>
<feature type="compositionally biased region" description="Basic and acidic residues" evidence="1">
    <location>
        <begin position="224"/>
        <end position="234"/>
    </location>
</feature>
<reference evidence="2 3" key="1">
    <citation type="submission" date="2019-07" db="EMBL/GenBank/DDBJ databases">
        <title>Whole genome shotgun sequence of Deinococcus cellulosilyticus NBRC 106333.</title>
        <authorList>
            <person name="Hosoyama A."/>
            <person name="Uohara A."/>
            <person name="Ohji S."/>
            <person name="Ichikawa N."/>
        </authorList>
    </citation>
    <scope>NUCLEOTIDE SEQUENCE [LARGE SCALE GENOMIC DNA]</scope>
    <source>
        <strain evidence="2 3">NBRC 106333</strain>
    </source>
</reference>
<organism evidence="2 3">
    <name type="scientific">Deinococcus cellulosilyticus (strain DSM 18568 / NBRC 106333 / KACC 11606 / 5516J-15)</name>
    <dbReference type="NCBI Taxonomy" id="1223518"/>
    <lineage>
        <taxon>Bacteria</taxon>
        <taxon>Thermotogati</taxon>
        <taxon>Deinococcota</taxon>
        <taxon>Deinococci</taxon>
        <taxon>Deinococcales</taxon>
        <taxon>Deinococcaceae</taxon>
        <taxon>Deinococcus</taxon>
    </lineage>
</organism>
<keyword evidence="3" id="KW-1185">Reference proteome</keyword>
<sequence length="234" mass="26481">MSESHYVPVFSKFTFREMLDHAPNPLIGVMGFILSRFGMINASEGNPAPNPVAEDLASFEDIPEEFQQGVQSLSSKFEKMGFELLSFMYNPLYPSVAGAYLLHQNRQWIAFVAYARAPQLQPGSKLSHREVYSLLGFAQDKQCYSVTTAPFMQVPHVSRIFLRNTSATQVLRTFEKHVQGKVLQSFQGLSEVQEAMDEMSQRSHRYLVTRGVKKAVPAPVDPEPESKEEQEDRT</sequence>
<dbReference type="Proteomes" id="UP000321306">
    <property type="component" value="Unassembled WGS sequence"/>
</dbReference>
<evidence type="ECO:0000313" key="2">
    <source>
        <dbReference type="EMBL" id="GEM46247.1"/>
    </source>
</evidence>
<evidence type="ECO:0000256" key="1">
    <source>
        <dbReference type="SAM" id="MobiDB-lite"/>
    </source>
</evidence>
<proteinExistence type="predicted"/>
<dbReference type="OrthoDB" id="9826774at2"/>
<name>A0A511N193_DEIC1</name>
<dbReference type="EMBL" id="BJXB01000007">
    <property type="protein sequence ID" value="GEM46247.1"/>
    <property type="molecule type" value="Genomic_DNA"/>
</dbReference>